<dbReference type="STRING" id="698738.OLEAN_C30240"/>
<evidence type="ECO:0008006" key="3">
    <source>
        <dbReference type="Google" id="ProtNLM"/>
    </source>
</evidence>
<dbReference type="KEGG" id="oai:OLEAN_C30240"/>
<organism evidence="1 2">
    <name type="scientific">Oleispira antarctica RB-8</name>
    <dbReference type="NCBI Taxonomy" id="698738"/>
    <lineage>
        <taxon>Bacteria</taxon>
        <taxon>Pseudomonadati</taxon>
        <taxon>Pseudomonadota</taxon>
        <taxon>Gammaproteobacteria</taxon>
        <taxon>Oceanospirillales</taxon>
        <taxon>Oceanospirillaceae</taxon>
        <taxon>Oleispira</taxon>
    </lineage>
</organism>
<evidence type="ECO:0000313" key="2">
    <source>
        <dbReference type="Proteomes" id="UP000032749"/>
    </source>
</evidence>
<proteinExistence type="predicted"/>
<dbReference type="Proteomes" id="UP000032749">
    <property type="component" value="Chromosome"/>
</dbReference>
<dbReference type="OrthoDB" id="6058653at2"/>
<gene>
    <name evidence="1" type="ORF">OLEAN_C30240</name>
</gene>
<name>R4YQH6_OLEAN</name>
<evidence type="ECO:0000313" key="1">
    <source>
        <dbReference type="EMBL" id="CCK77200.1"/>
    </source>
</evidence>
<accession>R4YQH6</accession>
<reference evidence="1 2" key="1">
    <citation type="journal article" date="2013" name="Nat. Commun.">
        <title>Genome sequence and functional genomic analysis of the oil-degrading bacterium Oleispira antarctica.</title>
        <authorList>
            <person name="Kube M."/>
            <person name="Chernikova T.N."/>
            <person name="Al-Ramahi Y."/>
            <person name="Beloqui A."/>
            <person name="Lopez-Cortez N."/>
            <person name="Guazzaroni M.E."/>
            <person name="Heipieper H.J."/>
            <person name="Klages S."/>
            <person name="Kotsyurbenko O.R."/>
            <person name="Langer I."/>
            <person name="Nechitaylo T.Y."/>
            <person name="Lunsdorf H."/>
            <person name="Fernandez M."/>
            <person name="Juarez S."/>
            <person name="Ciordia S."/>
            <person name="Singer A."/>
            <person name="Kagan O."/>
            <person name="Egorova O."/>
            <person name="Petit P.A."/>
            <person name="Stogios P."/>
            <person name="Kim Y."/>
            <person name="Tchigvintsev A."/>
            <person name="Flick R."/>
            <person name="Denaro R."/>
            <person name="Genovese M."/>
            <person name="Albar J.P."/>
            <person name="Reva O.N."/>
            <person name="Martinez-Gomariz M."/>
            <person name="Tran H."/>
            <person name="Ferrer M."/>
            <person name="Savchenko A."/>
            <person name="Yakunin A.F."/>
            <person name="Yakimov M.M."/>
            <person name="Golyshina O.V."/>
            <person name="Reinhardt R."/>
            <person name="Golyshin P.N."/>
        </authorList>
    </citation>
    <scope>NUCLEOTIDE SEQUENCE [LARGE SCALE GENOMIC DNA]</scope>
</reference>
<sequence length="85" mass="9920">MDIETWNKYVDCFRKEFDSCDFKDELINVCGGYDDVACAVFFHTRSNAIKWMNSKLPALENKIPRQEIDNGNIISVRKVILRMPC</sequence>
<dbReference type="HOGENOM" id="CLU_2509435_0_0_6"/>
<dbReference type="AlphaFoldDB" id="R4YQH6"/>
<dbReference type="EMBL" id="FO203512">
    <property type="protein sequence ID" value="CCK77200.1"/>
    <property type="molecule type" value="Genomic_DNA"/>
</dbReference>
<keyword evidence="2" id="KW-1185">Reference proteome</keyword>
<protein>
    <recommendedName>
        <fullName evidence="3">Antitoxin Xre/MbcA/ParS-like toxin-binding domain-containing protein</fullName>
    </recommendedName>
</protein>